<dbReference type="InterPro" id="IPR043155">
    <property type="entry name" value="VPS33_dom3b"/>
</dbReference>
<dbReference type="AlphaFoldDB" id="A0A640KNT2"/>
<dbReference type="OrthoDB" id="10262287at2759"/>
<dbReference type="InterPro" id="IPR043127">
    <property type="entry name" value="Sec-1-like_dom3a"/>
</dbReference>
<dbReference type="Gene3D" id="3.40.50.2060">
    <property type="match status" value="1"/>
</dbReference>
<dbReference type="SUPFAM" id="SSF56815">
    <property type="entry name" value="Sec1/munc18-like (SM) proteins"/>
    <property type="match status" value="1"/>
</dbReference>
<comment type="similarity">
    <text evidence="1">Belongs to the STXBP/unc-18/SEC1 family.</text>
</comment>
<dbReference type="Gene3D" id="3.40.50.1910">
    <property type="match status" value="1"/>
</dbReference>
<dbReference type="PIRSF" id="PIRSF005715">
    <property type="entry name" value="VPS45_Sec1"/>
    <property type="match status" value="1"/>
</dbReference>
<comment type="caution">
    <text evidence="2">The sequence shown here is derived from an EMBL/GenBank/DDBJ whole genome shotgun (WGS) entry which is preliminary data.</text>
</comment>
<dbReference type="Gene3D" id="3.90.830.10">
    <property type="entry name" value="Syntaxin Binding Protein 1, Chain A, domain 2"/>
    <property type="match status" value="1"/>
</dbReference>
<name>A0A640KNT2_LEITA</name>
<dbReference type="Proteomes" id="UP000419144">
    <property type="component" value="Unassembled WGS sequence"/>
</dbReference>
<reference evidence="2" key="1">
    <citation type="submission" date="2019-11" db="EMBL/GenBank/DDBJ databases">
        <title>Leishmania tarentolae CDS.</title>
        <authorList>
            <person name="Goto Y."/>
            <person name="Yamagishi J."/>
        </authorList>
    </citation>
    <scope>NUCLEOTIDE SEQUENCE [LARGE SCALE GENOMIC DNA]</scope>
    <source>
        <strain evidence="2">Parrot Tar II</strain>
    </source>
</reference>
<dbReference type="Gene3D" id="1.25.40.850">
    <property type="match status" value="1"/>
</dbReference>
<accession>A0A640KNT2</accession>
<organism evidence="2 3">
    <name type="scientific">Leishmania tarentolae</name>
    <name type="common">Sauroleishmania tarentolae</name>
    <dbReference type="NCBI Taxonomy" id="5689"/>
    <lineage>
        <taxon>Eukaryota</taxon>
        <taxon>Discoba</taxon>
        <taxon>Euglenozoa</taxon>
        <taxon>Kinetoplastea</taxon>
        <taxon>Metakinetoplastina</taxon>
        <taxon>Trypanosomatida</taxon>
        <taxon>Trypanosomatidae</taxon>
        <taxon>Leishmaniinae</taxon>
        <taxon>Leishmania</taxon>
        <taxon>lizard Leishmania</taxon>
    </lineage>
</organism>
<dbReference type="GO" id="GO:0016192">
    <property type="term" value="P:vesicle-mediated transport"/>
    <property type="evidence" value="ECO:0007669"/>
    <property type="project" value="InterPro"/>
</dbReference>
<dbReference type="InterPro" id="IPR001619">
    <property type="entry name" value="Sec1-like"/>
</dbReference>
<evidence type="ECO:0000256" key="1">
    <source>
        <dbReference type="ARBA" id="ARBA00009884"/>
    </source>
</evidence>
<dbReference type="VEuPathDB" id="TriTrypDB:LtaPh_2523000"/>
<evidence type="ECO:0000313" key="3">
    <source>
        <dbReference type="Proteomes" id="UP000419144"/>
    </source>
</evidence>
<dbReference type="InterPro" id="IPR043154">
    <property type="entry name" value="Sec-1-like_dom1"/>
</dbReference>
<sequence length="597" mass="67539">MTLPNDNSAIVEGLNQVPKQEFLNALNKVYEGNGTAIVFIERHILSALSRLGIATRDFGRDKGVVGVFPFRNDINYVSADNVVYILNPDLSSMRSVVVHLLSYTQRFANAKPTILYVPQKTLIAEQVMEDEFKLSHTFPTLRIASLDLDYIFLEPKVFTMALPLSFKSVFSDGDLSNLTWIARLLLKLQTARFGAIRHIRGKGSNAVRVVQLLQRMQNNIGHEFMTEIPSEVETLIIVDRSVDFVTPLMTQLTYEGLIDELYDIENCEAQFPFSLGERSGVGASERVLLNSTDRMFAEIRDKSFAVVGSVLYQKSLWVKQSYDKRKEVQQLKELKEFMKVLPEMQEMHRLIGVHTTIATEISKTTQSSDFRKRILFERNIIQQINEGDALRYIEDLVFRKERFEIVVRLLVLLSLVNGGLREKDLLSLKENMMLVYGIPHVITAFFLLERCGLLYEQSGKGSSYPTVRKQLQTWDASLTEEQPNDIAYAYGGYAPPLVRMVETLLCNLQAWDAEDSAPSILPGDKKELLNDVEIAGTTKTALVFVIGGITASEVSALRFVEERLSSGGRPHRIFIGATDFISGNRMIRSLLPFELSR</sequence>
<dbReference type="Pfam" id="PF00995">
    <property type="entry name" value="Sec1"/>
    <property type="match status" value="1"/>
</dbReference>
<proteinExistence type="inferred from homology"/>
<dbReference type="EMBL" id="BLBS01000034">
    <property type="protein sequence ID" value="GET89327.1"/>
    <property type="molecule type" value="Genomic_DNA"/>
</dbReference>
<dbReference type="InterPro" id="IPR027482">
    <property type="entry name" value="Sec1-like_dom2"/>
</dbReference>
<dbReference type="PANTHER" id="PTHR11679">
    <property type="entry name" value="VESICLE PROTEIN SORTING-ASSOCIATED"/>
    <property type="match status" value="1"/>
</dbReference>
<protein>
    <submittedName>
        <fullName evidence="2">Vacuolar protein sorting-like protein</fullName>
    </submittedName>
</protein>
<keyword evidence="3" id="KW-1185">Reference proteome</keyword>
<gene>
    <name evidence="2" type="ORF">LtaPh_2523000</name>
</gene>
<evidence type="ECO:0000313" key="2">
    <source>
        <dbReference type="EMBL" id="GET89327.1"/>
    </source>
</evidence>
<dbReference type="InterPro" id="IPR036045">
    <property type="entry name" value="Sec1-like_sf"/>
</dbReference>